<feature type="binding site" evidence="12 14">
    <location>
        <begin position="260"/>
        <end position="262"/>
    </location>
    <ligand>
        <name>ATP</name>
        <dbReference type="ChEBI" id="CHEBI:30616"/>
    </ligand>
</feature>
<comment type="catalytic activity">
    <reaction evidence="10 12">
        <text>tRNA(Sec) + L-serine + ATP = L-seryl-tRNA(Sec) + AMP + diphosphate + H(+)</text>
        <dbReference type="Rhea" id="RHEA:42580"/>
        <dbReference type="Rhea" id="RHEA-COMP:9742"/>
        <dbReference type="Rhea" id="RHEA-COMP:10128"/>
        <dbReference type="ChEBI" id="CHEBI:15378"/>
        <dbReference type="ChEBI" id="CHEBI:30616"/>
        <dbReference type="ChEBI" id="CHEBI:33019"/>
        <dbReference type="ChEBI" id="CHEBI:33384"/>
        <dbReference type="ChEBI" id="CHEBI:78442"/>
        <dbReference type="ChEBI" id="CHEBI:78533"/>
        <dbReference type="ChEBI" id="CHEBI:456215"/>
        <dbReference type="EC" id="6.1.1.11"/>
    </reaction>
</comment>
<feature type="binding site" evidence="12 13">
    <location>
        <position position="283"/>
    </location>
    <ligand>
        <name>L-serine</name>
        <dbReference type="ChEBI" id="CHEBI:33384"/>
    </ligand>
</feature>
<name>A0AA35CNR3_9FIRM</name>
<dbReference type="Proteomes" id="UP001163687">
    <property type="component" value="Chromosome"/>
</dbReference>
<proteinExistence type="inferred from homology"/>
<dbReference type="Pfam" id="PF02403">
    <property type="entry name" value="Seryl_tRNA_N"/>
    <property type="match status" value="1"/>
</dbReference>
<dbReference type="EC" id="6.1.1.11" evidence="12"/>
<evidence type="ECO:0000256" key="9">
    <source>
        <dbReference type="ARBA" id="ARBA00023146"/>
    </source>
</evidence>
<evidence type="ECO:0000256" key="7">
    <source>
        <dbReference type="ARBA" id="ARBA00022840"/>
    </source>
</evidence>
<comment type="subunit">
    <text evidence="12">Homodimer. The tRNA molecule binds across the dimer.</text>
</comment>
<dbReference type="HAMAP" id="MF_00176">
    <property type="entry name" value="Ser_tRNA_synth_type1"/>
    <property type="match status" value="1"/>
</dbReference>
<feature type="binding site" evidence="12 14">
    <location>
        <begin position="347"/>
        <end position="350"/>
    </location>
    <ligand>
        <name>ATP</name>
        <dbReference type="ChEBI" id="CHEBI:30616"/>
    </ligand>
</feature>
<dbReference type="InterPro" id="IPR010978">
    <property type="entry name" value="tRNA-bd_arm"/>
</dbReference>
<accession>A0AA35CNR3</accession>
<evidence type="ECO:0000256" key="4">
    <source>
        <dbReference type="ARBA" id="ARBA00022490"/>
    </source>
</evidence>
<evidence type="ECO:0000256" key="8">
    <source>
        <dbReference type="ARBA" id="ARBA00022917"/>
    </source>
</evidence>
<evidence type="ECO:0000256" key="6">
    <source>
        <dbReference type="ARBA" id="ARBA00022741"/>
    </source>
</evidence>
<dbReference type="RefSeq" id="WP_264842512.1">
    <property type="nucleotide sequence ID" value="NZ_AP025628.1"/>
</dbReference>
<dbReference type="PROSITE" id="PS50862">
    <property type="entry name" value="AA_TRNA_LIGASE_II"/>
    <property type="match status" value="1"/>
</dbReference>
<feature type="binding site" evidence="13">
    <location>
        <position position="229"/>
    </location>
    <ligand>
        <name>L-serine</name>
        <dbReference type="ChEBI" id="CHEBI:33384"/>
    </ligand>
</feature>
<protein>
    <recommendedName>
        <fullName evidence="12">Serine--tRNA ligase</fullName>
        <ecNumber evidence="12">6.1.1.11</ecNumber>
    </recommendedName>
    <alternativeName>
        <fullName evidence="12">Seryl-tRNA synthetase</fullName>
        <shortName evidence="12">SerRS</shortName>
    </alternativeName>
    <alternativeName>
        <fullName evidence="12">Seryl-tRNA(Ser/Sec) synthetase</fullName>
    </alternativeName>
</protein>
<evidence type="ECO:0000256" key="3">
    <source>
        <dbReference type="ARBA" id="ARBA00010728"/>
    </source>
</evidence>
<feature type="binding site" evidence="12">
    <location>
        <begin position="229"/>
        <end position="231"/>
    </location>
    <ligand>
        <name>L-serine</name>
        <dbReference type="ChEBI" id="CHEBI:33384"/>
    </ligand>
</feature>
<dbReference type="Gene3D" id="1.10.287.40">
    <property type="entry name" value="Serine-tRNA synthetase, tRNA binding domain"/>
    <property type="match status" value="1"/>
</dbReference>
<evidence type="ECO:0000313" key="17">
    <source>
        <dbReference type="EMBL" id="BDG61884.1"/>
    </source>
</evidence>
<dbReference type="GO" id="GO:0005524">
    <property type="term" value="F:ATP binding"/>
    <property type="evidence" value="ECO:0007669"/>
    <property type="project" value="UniProtKB-UniRule"/>
</dbReference>
<keyword evidence="5 12" id="KW-0436">Ligase</keyword>
<comment type="subcellular location">
    <subcellularLocation>
        <location evidence="1 12">Cytoplasm</location>
    </subcellularLocation>
</comment>
<comment type="domain">
    <text evidence="12">Consists of two distinct domains, a catalytic core and a N-terminal extension that is involved in tRNA binding.</text>
</comment>
<dbReference type="InterPro" id="IPR042103">
    <property type="entry name" value="SerRS_1_N_sf"/>
</dbReference>
<keyword evidence="15" id="KW-0175">Coiled coil</keyword>
<reference evidence="17" key="1">
    <citation type="submission" date="2022-03" db="EMBL/GenBank/DDBJ databases">
        <title>Complete genome sequence of Caldinitratiruptor microaerophilus.</title>
        <authorList>
            <person name="Mukaiyama R."/>
            <person name="Nishiyama T."/>
            <person name="Ueda K."/>
        </authorList>
    </citation>
    <scope>NUCLEOTIDE SEQUENCE</scope>
    <source>
        <strain evidence="17">JCM 16183</strain>
    </source>
</reference>
<feature type="binding site" evidence="12">
    <location>
        <position position="383"/>
    </location>
    <ligand>
        <name>L-serine</name>
        <dbReference type="ChEBI" id="CHEBI:33384"/>
    </ligand>
</feature>
<dbReference type="GO" id="GO:0016260">
    <property type="term" value="P:selenocysteine biosynthetic process"/>
    <property type="evidence" value="ECO:0007669"/>
    <property type="project" value="UniProtKB-UniRule"/>
</dbReference>
<dbReference type="PANTHER" id="PTHR43697:SF1">
    <property type="entry name" value="SERINE--TRNA LIGASE"/>
    <property type="match status" value="1"/>
</dbReference>
<dbReference type="GO" id="GO:0005737">
    <property type="term" value="C:cytoplasm"/>
    <property type="evidence" value="ECO:0007669"/>
    <property type="project" value="UniProtKB-SubCell"/>
</dbReference>
<sequence length="426" mass="47606">MLDLKFIRQNPEVVREAARKKGVEVDVDRLLALDQERRGILTEVEALKARRNAASAEVARRRRAGDEAADLIAEMQQVGDRIDALDGRLRAVEAELQELLYTVPNIPDPDVPEGPDETANVEVRRAGEPRRFDFEPRPHWEIGAQLRGLDFERAAKVAGSRFVILLGGVARLHRALIAFFLDHHLAKGYREVLPPVVVNTASYYGSGQFPKFKEDVFSLAGTDYHLASTAEVPLVNMHRDEILDGAALPLKYVGFSGCFRAEAGAAGRDTRGLIRQHYFEKVEMVQFTRPEESPAALEEMTRSAEEILEKLGLPHRVLLMCTGDMGFGQAKKYDVEVWMPSYGRYVEISSVSNMRDFQARRANIRYRPSEKARPEFVHTLNGSGLAVGRTLAAVLENYQEADGTVTVPPVLRPYMGGIDRLTPDTP</sequence>
<comment type="caution">
    <text evidence="12">Lacks conserved residue(s) required for the propagation of feature annotation.</text>
</comment>
<feature type="domain" description="Aminoacyl-transfer RNA synthetases class-II family profile" evidence="16">
    <location>
        <begin position="171"/>
        <end position="408"/>
    </location>
</feature>
<dbReference type="AlphaFoldDB" id="A0AA35CNR3"/>
<keyword evidence="18" id="KW-1185">Reference proteome</keyword>
<comment type="similarity">
    <text evidence="3 12">Belongs to the class-II aminoacyl-tRNA synthetase family. Type-1 seryl-tRNA synthetase subfamily.</text>
</comment>
<evidence type="ECO:0000256" key="12">
    <source>
        <dbReference type="HAMAP-Rule" id="MF_00176"/>
    </source>
</evidence>
<comment type="function">
    <text evidence="12">Catalyzes the attachment of serine to tRNA(Ser). Is also able to aminoacylate tRNA(Sec) with serine, to form the misacylated tRNA L-seryl-tRNA(Sec), which will be further converted into selenocysteinyl-tRNA(Sec).</text>
</comment>
<dbReference type="InterPro" id="IPR033729">
    <property type="entry name" value="SerRS_core"/>
</dbReference>
<evidence type="ECO:0000256" key="14">
    <source>
        <dbReference type="PIRSR" id="PIRSR001529-2"/>
    </source>
</evidence>
<dbReference type="PANTHER" id="PTHR43697">
    <property type="entry name" value="SERYL-TRNA SYNTHETASE"/>
    <property type="match status" value="1"/>
</dbReference>
<keyword evidence="7 12" id="KW-0067">ATP-binding</keyword>
<evidence type="ECO:0000256" key="5">
    <source>
        <dbReference type="ARBA" id="ARBA00022598"/>
    </source>
</evidence>
<dbReference type="InterPro" id="IPR002317">
    <property type="entry name" value="Ser-tRNA-ligase_type_1"/>
</dbReference>
<dbReference type="SUPFAM" id="SSF46589">
    <property type="entry name" value="tRNA-binding arm"/>
    <property type="match status" value="1"/>
</dbReference>
<dbReference type="GO" id="GO:0016740">
    <property type="term" value="F:transferase activity"/>
    <property type="evidence" value="ECO:0007669"/>
    <property type="project" value="UniProtKB-ARBA"/>
</dbReference>
<keyword evidence="4 12" id="KW-0963">Cytoplasm</keyword>
<dbReference type="PIRSF" id="PIRSF001529">
    <property type="entry name" value="Ser-tRNA-synth_IIa"/>
    <property type="match status" value="1"/>
</dbReference>
<dbReference type="InterPro" id="IPR006195">
    <property type="entry name" value="aa-tRNA-synth_II"/>
</dbReference>
<keyword evidence="6 12" id="KW-0547">Nucleotide-binding</keyword>
<dbReference type="InterPro" id="IPR002314">
    <property type="entry name" value="aa-tRNA-synt_IIb"/>
</dbReference>
<evidence type="ECO:0000256" key="13">
    <source>
        <dbReference type="PIRSR" id="PIRSR001529-1"/>
    </source>
</evidence>
<dbReference type="PRINTS" id="PR00981">
    <property type="entry name" value="TRNASYNTHSER"/>
</dbReference>
<comment type="pathway">
    <text evidence="2 12">Aminoacyl-tRNA biosynthesis; selenocysteinyl-tRNA(Sec) biosynthesis; L-seryl-tRNA(Sec) from L-serine and tRNA(Sec): step 1/1.</text>
</comment>
<dbReference type="NCBIfam" id="TIGR00414">
    <property type="entry name" value="serS"/>
    <property type="match status" value="1"/>
</dbReference>
<evidence type="ECO:0000256" key="2">
    <source>
        <dbReference type="ARBA" id="ARBA00005045"/>
    </source>
</evidence>
<feature type="binding site" evidence="13">
    <location>
        <position position="260"/>
    </location>
    <ligand>
        <name>L-serine</name>
        <dbReference type="ChEBI" id="CHEBI:33384"/>
    </ligand>
</feature>
<dbReference type="InterPro" id="IPR015866">
    <property type="entry name" value="Ser-tRNA-synth_1_N"/>
</dbReference>
<evidence type="ECO:0000313" key="18">
    <source>
        <dbReference type="Proteomes" id="UP001163687"/>
    </source>
</evidence>
<evidence type="ECO:0000259" key="16">
    <source>
        <dbReference type="PROSITE" id="PS50862"/>
    </source>
</evidence>
<evidence type="ECO:0000256" key="11">
    <source>
        <dbReference type="ARBA" id="ARBA00048823"/>
    </source>
</evidence>
<dbReference type="EMBL" id="AP025628">
    <property type="protein sequence ID" value="BDG61884.1"/>
    <property type="molecule type" value="Genomic_DNA"/>
</dbReference>
<feature type="binding site" evidence="13">
    <location>
        <position position="381"/>
    </location>
    <ligand>
        <name>L-serine</name>
        <dbReference type="ChEBI" id="CHEBI:33384"/>
    </ligand>
</feature>
<dbReference type="KEGG" id="cmic:caldi_29740"/>
<dbReference type="SUPFAM" id="SSF55681">
    <property type="entry name" value="Class II aaRS and biotin synthetases"/>
    <property type="match status" value="1"/>
</dbReference>
<evidence type="ECO:0000256" key="15">
    <source>
        <dbReference type="SAM" id="Coils"/>
    </source>
</evidence>
<feature type="coiled-coil region" evidence="15">
    <location>
        <begin position="75"/>
        <end position="102"/>
    </location>
</feature>
<dbReference type="GO" id="GO:0006434">
    <property type="term" value="P:seryl-tRNA aminoacylation"/>
    <property type="evidence" value="ECO:0007669"/>
    <property type="project" value="UniProtKB-UniRule"/>
</dbReference>
<dbReference type="Gene3D" id="3.30.930.10">
    <property type="entry name" value="Bira Bifunctional Protein, Domain 2"/>
    <property type="match status" value="1"/>
</dbReference>
<dbReference type="GO" id="GO:0140096">
    <property type="term" value="F:catalytic activity, acting on a protein"/>
    <property type="evidence" value="ECO:0007669"/>
    <property type="project" value="UniProtKB-ARBA"/>
</dbReference>
<dbReference type="GO" id="GO:0004828">
    <property type="term" value="F:serine-tRNA ligase activity"/>
    <property type="evidence" value="ECO:0007669"/>
    <property type="project" value="UniProtKB-UniRule"/>
</dbReference>
<keyword evidence="8 12" id="KW-0648">Protein biosynthesis</keyword>
<dbReference type="Pfam" id="PF00587">
    <property type="entry name" value="tRNA-synt_2b"/>
    <property type="match status" value="1"/>
</dbReference>
<keyword evidence="9 12" id="KW-0030">Aminoacyl-tRNA synthetase</keyword>
<gene>
    <name evidence="12 17" type="primary">serS</name>
    <name evidence="17" type="ORF">caldi_29740</name>
</gene>
<evidence type="ECO:0000256" key="1">
    <source>
        <dbReference type="ARBA" id="ARBA00004496"/>
    </source>
</evidence>
<dbReference type="CDD" id="cd00770">
    <property type="entry name" value="SerRS_core"/>
    <property type="match status" value="1"/>
</dbReference>
<organism evidence="17 18">
    <name type="scientific">Caldinitratiruptor microaerophilus</name>
    <dbReference type="NCBI Taxonomy" id="671077"/>
    <lineage>
        <taxon>Bacteria</taxon>
        <taxon>Bacillati</taxon>
        <taxon>Bacillota</taxon>
        <taxon>Clostridia</taxon>
        <taxon>Eubacteriales</taxon>
        <taxon>Symbiobacteriaceae</taxon>
        <taxon>Caldinitratiruptor</taxon>
    </lineage>
</organism>
<evidence type="ECO:0000256" key="10">
    <source>
        <dbReference type="ARBA" id="ARBA00047929"/>
    </source>
</evidence>
<comment type="catalytic activity">
    <reaction evidence="11 12">
        <text>tRNA(Ser) + L-serine + ATP = L-seryl-tRNA(Ser) + AMP + diphosphate + H(+)</text>
        <dbReference type="Rhea" id="RHEA:12292"/>
        <dbReference type="Rhea" id="RHEA-COMP:9669"/>
        <dbReference type="Rhea" id="RHEA-COMP:9703"/>
        <dbReference type="ChEBI" id="CHEBI:15378"/>
        <dbReference type="ChEBI" id="CHEBI:30616"/>
        <dbReference type="ChEBI" id="CHEBI:33019"/>
        <dbReference type="ChEBI" id="CHEBI:33384"/>
        <dbReference type="ChEBI" id="CHEBI:78442"/>
        <dbReference type="ChEBI" id="CHEBI:78533"/>
        <dbReference type="ChEBI" id="CHEBI:456215"/>
        <dbReference type="EC" id="6.1.1.11"/>
    </reaction>
</comment>
<dbReference type="InterPro" id="IPR045864">
    <property type="entry name" value="aa-tRNA-synth_II/BPL/LPL"/>
</dbReference>